<keyword evidence="7" id="KW-0547">Nucleotide-binding</keyword>
<evidence type="ECO:0000256" key="6">
    <source>
        <dbReference type="ARBA" id="ARBA00022737"/>
    </source>
</evidence>
<evidence type="ECO:0000256" key="3">
    <source>
        <dbReference type="ARBA" id="ARBA00010142"/>
    </source>
</evidence>
<proteinExistence type="inferred from homology"/>
<feature type="domain" description="PAS" evidence="20">
    <location>
        <begin position="1"/>
        <end position="40"/>
    </location>
</feature>
<dbReference type="FunFam" id="3.30.450.20:FF:000005">
    <property type="entry name" value="Hypoxia-inducible factor 1 subunit alpha"/>
    <property type="match status" value="1"/>
</dbReference>
<evidence type="ECO:0000256" key="4">
    <source>
        <dbReference type="ARBA" id="ARBA00022475"/>
    </source>
</evidence>
<dbReference type="InterPro" id="IPR027417">
    <property type="entry name" value="P-loop_NTPase"/>
</dbReference>
<dbReference type="SUPFAM" id="SSF55785">
    <property type="entry name" value="PYP-like sensor domain (PAS domain)"/>
    <property type="match status" value="2"/>
</dbReference>
<keyword evidence="13" id="KW-0010">Activator</keyword>
<evidence type="ECO:0000256" key="13">
    <source>
        <dbReference type="ARBA" id="ARBA00023159"/>
    </source>
</evidence>
<dbReference type="PROSITE" id="PS51419">
    <property type="entry name" value="RAB"/>
    <property type="match status" value="1"/>
</dbReference>
<evidence type="ECO:0000256" key="14">
    <source>
        <dbReference type="ARBA" id="ARBA00023163"/>
    </source>
</evidence>
<dbReference type="GO" id="GO:0005886">
    <property type="term" value="C:plasma membrane"/>
    <property type="evidence" value="ECO:0007669"/>
    <property type="project" value="UniProtKB-SubCell"/>
</dbReference>
<dbReference type="PROSITE" id="PS51421">
    <property type="entry name" value="RAS"/>
    <property type="match status" value="1"/>
</dbReference>
<dbReference type="EMBL" id="OW240913">
    <property type="protein sequence ID" value="CAH2254902.1"/>
    <property type="molecule type" value="Genomic_DNA"/>
</dbReference>
<dbReference type="InterPro" id="IPR035965">
    <property type="entry name" value="PAS-like_dom_sf"/>
</dbReference>
<dbReference type="Gene3D" id="3.30.450.20">
    <property type="entry name" value="PAS domain"/>
    <property type="match status" value="2"/>
</dbReference>
<dbReference type="GO" id="GO:0000981">
    <property type="term" value="F:DNA-binding transcription factor activity, RNA polymerase II-specific"/>
    <property type="evidence" value="ECO:0007669"/>
    <property type="project" value="TreeGrafter"/>
</dbReference>
<evidence type="ECO:0000256" key="19">
    <source>
        <dbReference type="SAM" id="MobiDB-lite"/>
    </source>
</evidence>
<dbReference type="GO" id="GO:0005525">
    <property type="term" value="F:GTP binding"/>
    <property type="evidence" value="ECO:0007669"/>
    <property type="project" value="UniProtKB-KW"/>
</dbReference>
<dbReference type="Gene3D" id="3.40.50.300">
    <property type="entry name" value="P-loop containing nucleotide triphosphate hydrolases"/>
    <property type="match status" value="1"/>
</dbReference>
<dbReference type="PRINTS" id="PR00449">
    <property type="entry name" value="RASTRNSFRMNG"/>
</dbReference>
<dbReference type="InterPro" id="IPR005225">
    <property type="entry name" value="Small_GTP-bd"/>
</dbReference>
<dbReference type="Proteomes" id="UP001295444">
    <property type="component" value="Chromosome 02"/>
</dbReference>
<comment type="similarity">
    <text evidence="3">Belongs to the small GTPase superfamily. Rho family.</text>
</comment>
<dbReference type="Pfam" id="PF00071">
    <property type="entry name" value="Ras"/>
    <property type="match status" value="1"/>
</dbReference>
<keyword evidence="11" id="KW-0342">GTP-binding</keyword>
<evidence type="ECO:0000256" key="9">
    <source>
        <dbReference type="ARBA" id="ARBA00023015"/>
    </source>
</evidence>
<dbReference type="SMART" id="SM00091">
    <property type="entry name" value="PAS"/>
    <property type="match status" value="1"/>
</dbReference>
<reference evidence="21" key="1">
    <citation type="submission" date="2022-03" db="EMBL/GenBank/DDBJ databases">
        <authorList>
            <person name="Alioto T."/>
            <person name="Alioto T."/>
            <person name="Gomez Garrido J."/>
        </authorList>
    </citation>
    <scope>NUCLEOTIDE SEQUENCE</scope>
</reference>
<dbReference type="SMART" id="SM00086">
    <property type="entry name" value="PAC"/>
    <property type="match status" value="1"/>
</dbReference>
<keyword evidence="5" id="KW-0488">Methylation</keyword>
<dbReference type="FunFam" id="3.30.450.20:FF:000015">
    <property type="entry name" value="Hypoxia-inducible factor 1-alpha isoform 1"/>
    <property type="match status" value="1"/>
</dbReference>
<evidence type="ECO:0000256" key="16">
    <source>
        <dbReference type="ARBA" id="ARBA00023278"/>
    </source>
</evidence>
<evidence type="ECO:0000256" key="8">
    <source>
        <dbReference type="ARBA" id="ARBA00022843"/>
    </source>
</evidence>
<dbReference type="InterPro" id="IPR000014">
    <property type="entry name" value="PAS"/>
</dbReference>
<dbReference type="SMART" id="SM00173">
    <property type="entry name" value="RAS"/>
    <property type="match status" value="1"/>
</dbReference>
<dbReference type="InterPro" id="IPR001806">
    <property type="entry name" value="Small_GTPase"/>
</dbReference>
<evidence type="ECO:0000256" key="1">
    <source>
        <dbReference type="ARBA" id="ARBA00004123"/>
    </source>
</evidence>
<comment type="subcellular location">
    <subcellularLocation>
        <location evidence="2">Cell membrane</location>
        <topology evidence="2">Lipid-anchor</topology>
    </subcellularLocation>
    <subcellularLocation>
        <location evidence="1">Nucleus</location>
    </subcellularLocation>
</comment>
<feature type="compositionally biased region" description="Basic and acidic residues" evidence="19">
    <location>
        <begin position="331"/>
        <end position="341"/>
    </location>
</feature>
<dbReference type="GO" id="GO:0071456">
    <property type="term" value="P:cellular response to hypoxia"/>
    <property type="evidence" value="ECO:0007669"/>
    <property type="project" value="TreeGrafter"/>
</dbReference>
<dbReference type="GO" id="GO:0030036">
    <property type="term" value="P:actin cytoskeleton organization"/>
    <property type="evidence" value="ECO:0007669"/>
    <property type="project" value="UniProtKB-ARBA"/>
</dbReference>
<dbReference type="SMART" id="SM00174">
    <property type="entry name" value="RHO"/>
    <property type="match status" value="1"/>
</dbReference>
<dbReference type="Pfam" id="PF08447">
    <property type="entry name" value="PAS_3"/>
    <property type="match status" value="1"/>
</dbReference>
<keyword evidence="17" id="KW-0449">Lipoprotein</keyword>
<keyword evidence="10" id="KW-0238">DNA-binding</keyword>
<feature type="region of interest" description="Disordered" evidence="19">
    <location>
        <begin position="323"/>
        <end position="375"/>
    </location>
</feature>
<evidence type="ECO:0000256" key="5">
    <source>
        <dbReference type="ARBA" id="ARBA00022481"/>
    </source>
</evidence>
<evidence type="ECO:0000259" key="20">
    <source>
        <dbReference type="PROSITE" id="PS50112"/>
    </source>
</evidence>
<feature type="compositionally biased region" description="Low complexity" evidence="19">
    <location>
        <begin position="356"/>
        <end position="372"/>
    </location>
</feature>
<dbReference type="GO" id="GO:0000977">
    <property type="term" value="F:RNA polymerase II transcription regulatory region sequence-specific DNA binding"/>
    <property type="evidence" value="ECO:0007669"/>
    <property type="project" value="TreeGrafter"/>
</dbReference>
<organism evidence="21 22">
    <name type="scientific">Pelobates cultripes</name>
    <name type="common">Western spadefoot toad</name>
    <dbReference type="NCBI Taxonomy" id="61616"/>
    <lineage>
        <taxon>Eukaryota</taxon>
        <taxon>Metazoa</taxon>
        <taxon>Chordata</taxon>
        <taxon>Craniata</taxon>
        <taxon>Vertebrata</taxon>
        <taxon>Euteleostomi</taxon>
        <taxon>Amphibia</taxon>
        <taxon>Batrachia</taxon>
        <taxon>Anura</taxon>
        <taxon>Pelobatoidea</taxon>
        <taxon>Pelobatidae</taxon>
        <taxon>Pelobates</taxon>
    </lineage>
</organism>
<dbReference type="CDD" id="cd00130">
    <property type="entry name" value="PAS"/>
    <property type="match status" value="2"/>
</dbReference>
<evidence type="ECO:0000256" key="2">
    <source>
        <dbReference type="ARBA" id="ARBA00004193"/>
    </source>
</evidence>
<name>A0AAD1RHU5_PELCU</name>
<protein>
    <submittedName>
        <fullName evidence="21">Endothelial PAS domain-containing 1</fullName>
    </submittedName>
</protein>
<keyword evidence="16" id="KW-0379">Hydroxylation</keyword>
<dbReference type="GO" id="GO:0003924">
    <property type="term" value="F:GTPase activity"/>
    <property type="evidence" value="ECO:0007669"/>
    <property type="project" value="InterPro"/>
</dbReference>
<dbReference type="CDD" id="cd04135">
    <property type="entry name" value="Tc10"/>
    <property type="match status" value="1"/>
</dbReference>
<gene>
    <name evidence="21" type="ORF">PECUL_23A037038</name>
</gene>
<keyword evidence="15" id="KW-0539">Nucleus</keyword>
<dbReference type="InterPro" id="IPR021537">
    <property type="entry name" value="HIF_alpha-like"/>
</dbReference>
<evidence type="ECO:0000256" key="11">
    <source>
        <dbReference type="ARBA" id="ARBA00023134"/>
    </source>
</evidence>
<evidence type="ECO:0000256" key="18">
    <source>
        <dbReference type="ARBA" id="ARBA00023289"/>
    </source>
</evidence>
<feature type="domain" description="PAS" evidence="20">
    <location>
        <begin position="141"/>
        <end position="192"/>
    </location>
</feature>
<evidence type="ECO:0000256" key="10">
    <source>
        <dbReference type="ARBA" id="ARBA00023125"/>
    </source>
</evidence>
<dbReference type="NCBIfam" id="TIGR00231">
    <property type="entry name" value="small_GTP"/>
    <property type="match status" value="1"/>
</dbReference>
<dbReference type="PANTHER" id="PTHR23043">
    <property type="entry name" value="HYPOXIA-INDUCIBLE FACTOR 1 ALPHA"/>
    <property type="match status" value="1"/>
</dbReference>
<dbReference type="AlphaFoldDB" id="A0AAD1RHU5"/>
<keyword evidence="9" id="KW-0805">Transcription regulation</keyword>
<keyword evidence="12" id="KW-0472">Membrane</keyword>
<dbReference type="PROSITE" id="PS50112">
    <property type="entry name" value="PAS"/>
    <property type="match status" value="2"/>
</dbReference>
<feature type="region of interest" description="Disordered" evidence="19">
    <location>
        <begin position="475"/>
        <end position="528"/>
    </location>
</feature>
<dbReference type="Pfam" id="PF11413">
    <property type="entry name" value="HIF-1"/>
    <property type="match status" value="1"/>
</dbReference>
<feature type="compositionally biased region" description="Polar residues" evidence="19">
    <location>
        <begin position="342"/>
        <end position="355"/>
    </location>
</feature>
<dbReference type="NCBIfam" id="TIGR00229">
    <property type="entry name" value="sensory_box"/>
    <property type="match status" value="1"/>
</dbReference>
<keyword evidence="22" id="KW-1185">Reference proteome</keyword>
<keyword evidence="8" id="KW-0832">Ubl conjugation</keyword>
<evidence type="ECO:0000313" key="22">
    <source>
        <dbReference type="Proteomes" id="UP001295444"/>
    </source>
</evidence>
<keyword evidence="18" id="KW-0636">Prenylation</keyword>
<sequence length="835" mass="93636">MIFLSDNISKYMGLTQVELTGHSIFDYTHPCDHDEIRENLSLKTGAGAGKLHKDANTERDFFMRMKCTVTNRGRTVNLKSATWKVLHCTGHVRVYNSYLPHSLCGYKEPLLNCLVMMCQPIQHPSNIDIPLDSKTFLSRHSMDMKFTYCDDRVTELIGYHPEELLSRSAYEFYHALDSESMTKGHQNLCTKGQVVTGQYRMLAKHGGYVWVETHGTVIYNTRNSQPQCIVCVNYVLSEIEKNDIVFSMDQTESLFKPHQITMNSIFTNAVPEKSDCFFTKLKEEPEELAQLAPTPGDEIISLDFGAQTFEEASTYSSAVQTSTSKPWPLEVKNHTPQDNKLNHPSFTAPQVLQERSTPSDSSNSSCSTPSSPGDYYTSLEENLKIELIEKLFAMDTDTKNQCNTTQNDFNDLDLETLAPYIPMDGEDFQLNPICEDECPLSDSAQSSQQDLSSMNALYLPSAPSQQNQLFSQNFGQRVAAKSSNPNKDPLPRVLFNGEKKSPPLGSYHTGASTPLSSMGGRPNVQWPPDPPVSYMASKWRLMDQYDGSLTNSHSRSPMPLHSMAQYKQRSLESFVQCSKDVNPAADILFCNNMKRKRQNEYGGQQFSHLSMNARQGRRRSPASTNEEICTTGCMRLGSMLKCVVVGDGAVGKTCLLMSYANDAFPEEYVPTVFDHYAVSVTVGGRQYLLGLYDTAGQEDYDRLRPLSYPMTDVFLICFSVVNPASFQNVNEEWIPELKEYAPNVPFLLVGTQTDLRDDPKTLAKLNDVKEKPITMDQGQKLAKEIGACCYVECSALTQKGLKAVFDESIIAILTPKKNPMKKRIGSRCINCCLIT</sequence>
<dbReference type="GO" id="GO:0005634">
    <property type="term" value="C:nucleus"/>
    <property type="evidence" value="ECO:0007669"/>
    <property type="project" value="UniProtKB-SubCell"/>
</dbReference>
<evidence type="ECO:0000313" key="21">
    <source>
        <dbReference type="EMBL" id="CAH2254902.1"/>
    </source>
</evidence>
<dbReference type="InterPro" id="IPR001610">
    <property type="entry name" value="PAC"/>
</dbReference>
<dbReference type="InterPro" id="IPR013655">
    <property type="entry name" value="PAS_fold_3"/>
</dbReference>
<keyword evidence="6" id="KW-0677">Repeat</keyword>
<keyword evidence="14" id="KW-0804">Transcription</keyword>
<dbReference type="PANTHER" id="PTHR23043:SF8">
    <property type="entry name" value="ENDOTHELIAL PAS DOMAIN-CONTAINING PROTEIN 1"/>
    <property type="match status" value="1"/>
</dbReference>
<evidence type="ECO:0000256" key="7">
    <source>
        <dbReference type="ARBA" id="ARBA00022741"/>
    </source>
</evidence>
<dbReference type="SUPFAM" id="SSF52540">
    <property type="entry name" value="P-loop containing nucleoside triphosphate hydrolases"/>
    <property type="match status" value="1"/>
</dbReference>
<feature type="compositionally biased region" description="Polar residues" evidence="19">
    <location>
        <begin position="475"/>
        <end position="486"/>
    </location>
</feature>
<evidence type="ECO:0000256" key="12">
    <source>
        <dbReference type="ARBA" id="ARBA00023136"/>
    </source>
</evidence>
<keyword evidence="4" id="KW-1003">Cell membrane</keyword>
<dbReference type="SMART" id="SM00175">
    <property type="entry name" value="RAB"/>
    <property type="match status" value="1"/>
</dbReference>
<evidence type="ECO:0000256" key="17">
    <source>
        <dbReference type="ARBA" id="ARBA00023288"/>
    </source>
</evidence>
<evidence type="ECO:0000256" key="15">
    <source>
        <dbReference type="ARBA" id="ARBA00023242"/>
    </source>
</evidence>
<dbReference type="PROSITE" id="PS51420">
    <property type="entry name" value="RHO"/>
    <property type="match status" value="1"/>
</dbReference>
<accession>A0AAD1RHU5</accession>
<dbReference type="FunFam" id="3.40.50.300:FF:000438">
    <property type="entry name" value="Rho-related GTP-binding protein RhoJ"/>
    <property type="match status" value="1"/>
</dbReference>